<sequence>MTEPSIFSNLTRDTHGNVSALHGPYLLQSALQPIVRETSEGVLELEAIEGLVRASRDGVQIPPCELFSLIDEDDRPVVDSLCRSLHILNAGLLGRRDMTLLVNSQPGLFTSPHAIRQEIDRMRLAAHEAGMAPSRIAFEIRERPGDDLEALAPFARQLHEAGFLVAIDAYSATDHDLIRLSRLRPDFLKFDPIWMQRFTGNAAGIALMRVIVAQLEREGIHPIVPSVEAAAQVDRCREMGMPLMQGYLLGRPQIVPTSLNLDFPKAGDTARSATPISRLATPASRAPRTAPRFGRRFA</sequence>
<dbReference type="RefSeq" id="WP_374840715.1">
    <property type="nucleotide sequence ID" value="NZ_JBHEEW010000016.1"/>
</dbReference>
<evidence type="ECO:0000259" key="1">
    <source>
        <dbReference type="PROSITE" id="PS50883"/>
    </source>
</evidence>
<dbReference type="Gene3D" id="3.20.20.450">
    <property type="entry name" value="EAL domain"/>
    <property type="match status" value="1"/>
</dbReference>
<comment type="caution">
    <text evidence="2">The sequence shown here is derived from an EMBL/GenBank/DDBJ whole genome shotgun (WGS) entry which is preliminary data.</text>
</comment>
<evidence type="ECO:0000313" key="3">
    <source>
        <dbReference type="Proteomes" id="UP001597173"/>
    </source>
</evidence>
<dbReference type="SUPFAM" id="SSF141868">
    <property type="entry name" value="EAL domain-like"/>
    <property type="match status" value="1"/>
</dbReference>
<feature type="domain" description="EAL" evidence="1">
    <location>
        <begin position="7"/>
        <end position="266"/>
    </location>
</feature>
<dbReference type="Pfam" id="PF00563">
    <property type="entry name" value="EAL"/>
    <property type="match status" value="1"/>
</dbReference>
<dbReference type="EMBL" id="JBHTNF010000012">
    <property type="protein sequence ID" value="MFD1329581.1"/>
    <property type="molecule type" value="Genomic_DNA"/>
</dbReference>
<proteinExistence type="predicted"/>
<dbReference type="CDD" id="cd01948">
    <property type="entry name" value="EAL"/>
    <property type="match status" value="1"/>
</dbReference>
<reference evidence="3" key="1">
    <citation type="journal article" date="2019" name="Int. J. Syst. Evol. Microbiol.">
        <title>The Global Catalogue of Microorganisms (GCM) 10K type strain sequencing project: providing services to taxonomists for standard genome sequencing and annotation.</title>
        <authorList>
            <consortium name="The Broad Institute Genomics Platform"/>
            <consortium name="The Broad Institute Genome Sequencing Center for Infectious Disease"/>
            <person name="Wu L."/>
            <person name="Ma J."/>
        </authorList>
    </citation>
    <scope>NUCLEOTIDE SEQUENCE [LARGE SCALE GENOMIC DNA]</scope>
    <source>
        <strain evidence="3">CCUG 55609</strain>
    </source>
</reference>
<organism evidence="2 3">
    <name type="scientific">Mycoplana ramosa</name>
    <name type="common">Mycoplana bullata</name>
    <dbReference type="NCBI Taxonomy" id="40837"/>
    <lineage>
        <taxon>Bacteria</taxon>
        <taxon>Pseudomonadati</taxon>
        <taxon>Pseudomonadota</taxon>
        <taxon>Alphaproteobacteria</taxon>
        <taxon>Hyphomicrobiales</taxon>
        <taxon>Rhizobiaceae</taxon>
        <taxon>Mycoplana</taxon>
    </lineage>
</organism>
<keyword evidence="3" id="KW-1185">Reference proteome</keyword>
<gene>
    <name evidence="2" type="ORF">ACFQ33_16960</name>
</gene>
<dbReference type="InterPro" id="IPR001633">
    <property type="entry name" value="EAL_dom"/>
</dbReference>
<accession>A0ABW3Z0D8</accession>
<evidence type="ECO:0000313" key="2">
    <source>
        <dbReference type="EMBL" id="MFD1329581.1"/>
    </source>
</evidence>
<dbReference type="PANTHER" id="PTHR33121">
    <property type="entry name" value="CYCLIC DI-GMP PHOSPHODIESTERASE PDEF"/>
    <property type="match status" value="1"/>
</dbReference>
<name>A0ABW3Z0D8_MYCRA</name>
<dbReference type="PANTHER" id="PTHR33121:SF76">
    <property type="entry name" value="SIGNALING PROTEIN"/>
    <property type="match status" value="1"/>
</dbReference>
<dbReference type="Proteomes" id="UP001597173">
    <property type="component" value="Unassembled WGS sequence"/>
</dbReference>
<dbReference type="InterPro" id="IPR035919">
    <property type="entry name" value="EAL_sf"/>
</dbReference>
<dbReference type="PROSITE" id="PS50883">
    <property type="entry name" value="EAL"/>
    <property type="match status" value="1"/>
</dbReference>
<protein>
    <submittedName>
        <fullName evidence="2">EAL domain-containing protein</fullName>
    </submittedName>
</protein>
<dbReference type="SMART" id="SM00052">
    <property type="entry name" value="EAL"/>
    <property type="match status" value="1"/>
</dbReference>
<dbReference type="InterPro" id="IPR050706">
    <property type="entry name" value="Cyclic-di-GMP_PDE-like"/>
</dbReference>